<accession>A0A4Q9L634</accession>
<dbReference type="PANTHER" id="PTHR12416">
    <property type="entry name" value="RRNA-PROCESSING PROTEIN UTP23 HOMOLOG"/>
    <property type="match status" value="1"/>
</dbReference>
<sequence length="176" mass="20977">MGSLKRVKNNKKILNTLQTTYEFRKPYQIIFEEEFLKKINKSKLTVNYFYKLFFSSPKFFITECSYKIYKSKNLNFENDFSKYCEIRKCGHTNLNTEECLSDILKKNNKFHYFVATTNQKLKNTLSNLFFVPFIHLENNTLILESLRKNTNFKDNTLVITEISSDKNITNENVLIK</sequence>
<dbReference type="Gene3D" id="3.40.50.1010">
    <property type="entry name" value="5'-nuclease"/>
    <property type="match status" value="1"/>
</dbReference>
<comment type="caution">
    <text evidence="2">The sequence shown here is derived from an EMBL/GenBank/DDBJ whole genome shotgun (WGS) entry which is preliminary data.</text>
</comment>
<dbReference type="STRING" id="1176355.A0A4Q9L634"/>
<protein>
    <submittedName>
        <fullName evidence="2">Putative rRNA-processing protein</fullName>
    </submittedName>
</protein>
<proteinExistence type="predicted"/>
<dbReference type="Proteomes" id="UP000292282">
    <property type="component" value="Unassembled WGS sequence"/>
</dbReference>
<dbReference type="Proteomes" id="UP000292362">
    <property type="component" value="Unassembled WGS sequence"/>
</dbReference>
<dbReference type="VEuPathDB" id="MicrosporidiaDB:CWI38_0496p0010"/>
<dbReference type="EMBL" id="PITK01000496">
    <property type="protein sequence ID" value="TBU13227.1"/>
    <property type="molecule type" value="Genomic_DNA"/>
</dbReference>
<dbReference type="AlphaFoldDB" id="A0A4Q9L634"/>
<organism evidence="2 5">
    <name type="scientific">Hamiltosporidium tvaerminnensis</name>
    <dbReference type="NCBI Taxonomy" id="1176355"/>
    <lineage>
        <taxon>Eukaryota</taxon>
        <taxon>Fungi</taxon>
        <taxon>Fungi incertae sedis</taxon>
        <taxon>Microsporidia</taxon>
        <taxon>Dubosqiidae</taxon>
        <taxon>Hamiltosporidium</taxon>
    </lineage>
</organism>
<evidence type="ECO:0000313" key="5">
    <source>
        <dbReference type="Proteomes" id="UP000292362"/>
    </source>
</evidence>
<dbReference type="GO" id="GO:0032040">
    <property type="term" value="C:small-subunit processome"/>
    <property type="evidence" value="ECO:0007669"/>
    <property type="project" value="InterPro"/>
</dbReference>
<keyword evidence="1" id="KW-0539">Nucleus</keyword>
<dbReference type="Pfam" id="PF04900">
    <property type="entry name" value="Fcf1"/>
    <property type="match status" value="1"/>
</dbReference>
<gene>
    <name evidence="2" type="ORF">CWI37_0442p0010</name>
    <name evidence="3" type="ORF">CWI38_0496p0010</name>
</gene>
<dbReference type="VEuPathDB" id="MicrosporidiaDB:CWI37_0442p0010"/>
<reference evidence="4 5" key="1">
    <citation type="submission" date="2017-12" db="EMBL/GenBank/DDBJ databases">
        <authorList>
            <person name="Pombert J.-F."/>
            <person name="Haag K.L."/>
            <person name="Ebert D."/>
        </authorList>
    </citation>
    <scope>NUCLEOTIDE SEQUENCE [LARGE SCALE GENOMIC DNA]</scope>
    <source>
        <strain evidence="2">FI-OER-3-3</strain>
        <strain evidence="3">IL-G-3</strain>
    </source>
</reference>
<name>A0A4Q9L634_9MICR</name>
<evidence type="ECO:0000256" key="1">
    <source>
        <dbReference type="ARBA" id="ARBA00023242"/>
    </source>
</evidence>
<dbReference type="OrthoDB" id="25675at2759"/>
<evidence type="ECO:0000313" key="3">
    <source>
        <dbReference type="EMBL" id="TBU13227.1"/>
    </source>
</evidence>
<dbReference type="EMBL" id="PITJ01000442">
    <property type="protein sequence ID" value="TBU02625.1"/>
    <property type="molecule type" value="Genomic_DNA"/>
</dbReference>
<evidence type="ECO:0000313" key="4">
    <source>
        <dbReference type="Proteomes" id="UP000292282"/>
    </source>
</evidence>
<keyword evidence="4" id="KW-1185">Reference proteome</keyword>
<evidence type="ECO:0000313" key="2">
    <source>
        <dbReference type="EMBL" id="TBU02625.1"/>
    </source>
</evidence>
<dbReference type="InterPro" id="IPR006984">
    <property type="entry name" value="Fcf1/UTP23"/>
</dbReference>